<dbReference type="OrthoDB" id="2434233at2759"/>
<evidence type="ECO:0000313" key="2">
    <source>
        <dbReference type="Proteomes" id="UP001153678"/>
    </source>
</evidence>
<organism evidence="1 2">
    <name type="scientific">Funneliformis geosporum</name>
    <dbReference type="NCBI Taxonomy" id="1117311"/>
    <lineage>
        <taxon>Eukaryota</taxon>
        <taxon>Fungi</taxon>
        <taxon>Fungi incertae sedis</taxon>
        <taxon>Mucoromycota</taxon>
        <taxon>Glomeromycotina</taxon>
        <taxon>Glomeromycetes</taxon>
        <taxon>Glomerales</taxon>
        <taxon>Glomeraceae</taxon>
        <taxon>Funneliformis</taxon>
    </lineage>
</organism>
<proteinExistence type="predicted"/>
<dbReference type="EMBL" id="CAMKVN010015422">
    <property type="protein sequence ID" value="CAI2197010.1"/>
    <property type="molecule type" value="Genomic_DNA"/>
</dbReference>
<feature type="non-terminal residue" evidence="1">
    <location>
        <position position="266"/>
    </location>
</feature>
<feature type="non-terminal residue" evidence="1">
    <location>
        <position position="1"/>
    </location>
</feature>
<comment type="caution">
    <text evidence="1">The sequence shown here is derived from an EMBL/GenBank/DDBJ whole genome shotgun (WGS) entry which is preliminary data.</text>
</comment>
<protein>
    <submittedName>
        <fullName evidence="1">18768_t:CDS:1</fullName>
    </submittedName>
</protein>
<name>A0A9W4TB27_9GLOM</name>
<reference evidence="1" key="1">
    <citation type="submission" date="2022-08" db="EMBL/GenBank/DDBJ databases">
        <authorList>
            <person name="Kallberg Y."/>
            <person name="Tangrot J."/>
            <person name="Rosling A."/>
        </authorList>
    </citation>
    <scope>NUCLEOTIDE SEQUENCE</scope>
    <source>
        <strain evidence="1">Wild A</strain>
    </source>
</reference>
<dbReference type="AlphaFoldDB" id="A0A9W4TB27"/>
<dbReference type="Proteomes" id="UP001153678">
    <property type="component" value="Unassembled WGS sequence"/>
</dbReference>
<evidence type="ECO:0000313" key="1">
    <source>
        <dbReference type="EMBL" id="CAI2197010.1"/>
    </source>
</evidence>
<sequence>TFGSYITFHIQFDSYDDSPPKNAFDILMTSSKTRTLLTFSFSEELKSNDELKLEIASYVGSHSVGWTTEQTKKNHELMVPIVNEEDTEKLKIIIPVIFRNLELVKKYKELIDAVKTVTYWEKVNVDLFYSENNSVAKIDSNADESIAFEKNYEVCNKLKESMPKYATQAMRKEFVNTCEMFLENVEKSQVRYIYKEFMEDYSADESEIDVRVRLAFDLNNPELVTNLRHFNESQISIYNPFWDEDSIIAVNERQHDPIVHLARAIS</sequence>
<keyword evidence="2" id="KW-1185">Reference proteome</keyword>
<gene>
    <name evidence="1" type="ORF">FWILDA_LOCUS17863</name>
</gene>
<accession>A0A9W4TB27</accession>